<comment type="caution">
    <text evidence="1">The sequence shown here is derived from an EMBL/GenBank/DDBJ whole genome shotgun (WGS) entry which is preliminary data.</text>
</comment>
<gene>
    <name evidence="1" type="ORF">OS493_024875</name>
</gene>
<keyword evidence="2" id="KW-1185">Reference proteome</keyword>
<evidence type="ECO:0000313" key="1">
    <source>
        <dbReference type="EMBL" id="KAJ7371535.1"/>
    </source>
</evidence>
<organism evidence="1 2">
    <name type="scientific">Desmophyllum pertusum</name>
    <dbReference type="NCBI Taxonomy" id="174260"/>
    <lineage>
        <taxon>Eukaryota</taxon>
        <taxon>Metazoa</taxon>
        <taxon>Cnidaria</taxon>
        <taxon>Anthozoa</taxon>
        <taxon>Hexacorallia</taxon>
        <taxon>Scleractinia</taxon>
        <taxon>Caryophylliina</taxon>
        <taxon>Caryophylliidae</taxon>
        <taxon>Desmophyllum</taxon>
    </lineage>
</organism>
<dbReference type="EMBL" id="MU826845">
    <property type="protein sequence ID" value="KAJ7371535.1"/>
    <property type="molecule type" value="Genomic_DNA"/>
</dbReference>
<evidence type="ECO:0000313" key="2">
    <source>
        <dbReference type="Proteomes" id="UP001163046"/>
    </source>
</evidence>
<dbReference type="AlphaFoldDB" id="A0A9X0CQ42"/>
<name>A0A9X0CQ42_9CNID</name>
<proteinExistence type="predicted"/>
<accession>A0A9X0CQ42</accession>
<sequence length="112" mass="12913">MTGIFDPGNYEIHLPDIDLGYVSFSDISPLHVGFTLCVWLKTKHSGFFIEYKVATEENETLVLGIYLRKQHFWISTGEKEKQHPNGRGRQHVAPRVRVVGMLRRAVGGFQRW</sequence>
<reference evidence="1" key="1">
    <citation type="submission" date="2023-01" db="EMBL/GenBank/DDBJ databases">
        <title>Genome assembly of the deep-sea coral Lophelia pertusa.</title>
        <authorList>
            <person name="Herrera S."/>
            <person name="Cordes E."/>
        </authorList>
    </citation>
    <scope>NUCLEOTIDE SEQUENCE</scope>
    <source>
        <strain evidence="1">USNM1676648</strain>
        <tissue evidence="1">Polyp</tissue>
    </source>
</reference>
<dbReference type="Proteomes" id="UP001163046">
    <property type="component" value="Unassembled WGS sequence"/>
</dbReference>
<protein>
    <submittedName>
        <fullName evidence="1">Uncharacterized protein</fullName>
    </submittedName>
</protein>